<name>A0AAN6Z2M5_9PEZI</name>
<feature type="compositionally biased region" description="Polar residues" evidence="1">
    <location>
        <begin position="427"/>
        <end position="448"/>
    </location>
</feature>
<feature type="transmembrane region" description="Helical" evidence="2">
    <location>
        <begin position="261"/>
        <end position="283"/>
    </location>
</feature>
<evidence type="ECO:0000256" key="2">
    <source>
        <dbReference type="SAM" id="Phobius"/>
    </source>
</evidence>
<keyword evidence="2" id="KW-0472">Membrane</keyword>
<reference evidence="4" key="1">
    <citation type="journal article" date="2023" name="Mol. Phylogenet. Evol.">
        <title>Genome-scale phylogeny and comparative genomics of the fungal order Sordariales.</title>
        <authorList>
            <person name="Hensen N."/>
            <person name="Bonometti L."/>
            <person name="Westerberg I."/>
            <person name="Brannstrom I.O."/>
            <person name="Guillou S."/>
            <person name="Cros-Aarteil S."/>
            <person name="Calhoun S."/>
            <person name="Haridas S."/>
            <person name="Kuo A."/>
            <person name="Mondo S."/>
            <person name="Pangilinan J."/>
            <person name="Riley R."/>
            <person name="LaButti K."/>
            <person name="Andreopoulos B."/>
            <person name="Lipzen A."/>
            <person name="Chen C."/>
            <person name="Yan M."/>
            <person name="Daum C."/>
            <person name="Ng V."/>
            <person name="Clum A."/>
            <person name="Steindorff A."/>
            <person name="Ohm R.A."/>
            <person name="Martin F."/>
            <person name="Silar P."/>
            <person name="Natvig D.O."/>
            <person name="Lalanne C."/>
            <person name="Gautier V."/>
            <person name="Ament-Velasquez S.L."/>
            <person name="Kruys A."/>
            <person name="Hutchinson M.I."/>
            <person name="Powell A.J."/>
            <person name="Barry K."/>
            <person name="Miller A.N."/>
            <person name="Grigoriev I.V."/>
            <person name="Debuchy R."/>
            <person name="Gladieux P."/>
            <person name="Hiltunen Thoren M."/>
            <person name="Johannesson H."/>
        </authorList>
    </citation>
    <scope>NUCLEOTIDE SEQUENCE</scope>
    <source>
        <strain evidence="4">CBS 731.68</strain>
    </source>
</reference>
<proteinExistence type="predicted"/>
<dbReference type="Proteomes" id="UP001302602">
    <property type="component" value="Unassembled WGS sequence"/>
</dbReference>
<reference evidence="4" key="2">
    <citation type="submission" date="2023-05" db="EMBL/GenBank/DDBJ databases">
        <authorList>
            <consortium name="Lawrence Berkeley National Laboratory"/>
            <person name="Steindorff A."/>
            <person name="Hensen N."/>
            <person name="Bonometti L."/>
            <person name="Westerberg I."/>
            <person name="Brannstrom I.O."/>
            <person name="Guillou S."/>
            <person name="Cros-Aarteil S."/>
            <person name="Calhoun S."/>
            <person name="Haridas S."/>
            <person name="Kuo A."/>
            <person name="Mondo S."/>
            <person name="Pangilinan J."/>
            <person name="Riley R."/>
            <person name="Labutti K."/>
            <person name="Andreopoulos B."/>
            <person name="Lipzen A."/>
            <person name="Chen C."/>
            <person name="Yanf M."/>
            <person name="Daum C."/>
            <person name="Ng V."/>
            <person name="Clum A."/>
            <person name="Ohm R."/>
            <person name="Martin F."/>
            <person name="Silar P."/>
            <person name="Natvig D."/>
            <person name="Lalanne C."/>
            <person name="Gautier V."/>
            <person name="Ament-Velasquez S.L."/>
            <person name="Kruys A."/>
            <person name="Hutchinson M.I."/>
            <person name="Powell A.J."/>
            <person name="Barry K."/>
            <person name="Miller A.N."/>
            <person name="Grigoriev I.V."/>
            <person name="Debuchy R."/>
            <person name="Gladieux P."/>
            <person name="Thoren M.H."/>
            <person name="Johannesson H."/>
        </authorList>
    </citation>
    <scope>NUCLEOTIDE SEQUENCE</scope>
    <source>
        <strain evidence="4">CBS 731.68</strain>
    </source>
</reference>
<evidence type="ECO:0000313" key="4">
    <source>
        <dbReference type="EMBL" id="KAK4122737.1"/>
    </source>
</evidence>
<keyword evidence="2" id="KW-1133">Transmembrane helix</keyword>
<protein>
    <submittedName>
        <fullName evidence="4">Uncharacterized protein</fullName>
    </submittedName>
</protein>
<accession>A0AAN6Z2M5</accession>
<gene>
    <name evidence="4" type="ORF">N657DRAFT_634745</name>
</gene>
<feature type="region of interest" description="Disordered" evidence="1">
    <location>
        <begin position="294"/>
        <end position="329"/>
    </location>
</feature>
<keyword evidence="5" id="KW-1185">Reference proteome</keyword>
<feature type="compositionally biased region" description="Low complexity" evidence="1">
    <location>
        <begin position="180"/>
        <end position="257"/>
    </location>
</feature>
<keyword evidence="2" id="KW-0812">Transmembrane</keyword>
<feature type="region of interest" description="Disordered" evidence="1">
    <location>
        <begin position="366"/>
        <end position="477"/>
    </location>
</feature>
<feature type="compositionally biased region" description="Low complexity" evidence="1">
    <location>
        <begin position="496"/>
        <end position="524"/>
    </location>
</feature>
<dbReference type="AlphaFoldDB" id="A0AAN6Z2M5"/>
<feature type="region of interest" description="Disordered" evidence="1">
    <location>
        <begin position="496"/>
        <end position="553"/>
    </location>
</feature>
<feature type="compositionally biased region" description="Polar residues" evidence="1">
    <location>
        <begin position="309"/>
        <end position="320"/>
    </location>
</feature>
<evidence type="ECO:0000256" key="3">
    <source>
        <dbReference type="SAM" id="SignalP"/>
    </source>
</evidence>
<dbReference type="EMBL" id="MU853230">
    <property type="protein sequence ID" value="KAK4122737.1"/>
    <property type="molecule type" value="Genomic_DNA"/>
</dbReference>
<sequence>MGFHLLLGAAFFGASVQAYAFPSPRPTDPYEALPFNGWSPRPTPAPDAHLLLGRRINLPETYLVAPDNTCGFINGNPKSAYECPDDDMQCVFIPTSGKVPGAAGCCKDDACDFRISCVEKADIKDCDKACQADALTLKCTGAARFCGTVAFPGGVTDYYCSTKEAKSALTAQTTASGGKSRSMSTVKPTSSSTSKKSSTSSTSSSSSSSLSASSSSSTSSGTSSSSTQSTSTPATDTAAASAATSSAAPATSDAPSTPTGAIIGGAVGGVAVIALIIFGAVFLRQNRKKYAGMDDLPPPQPFMAEPSLATAQPPTASSGMSYAPSSHSLSSASATPAQMYAAPATAAAGAGAGAAASFASYHNHHNNLQPNAYPEPSPMTTPSGSPGPHYPHQPHAPQPLPPPSYYHAHNYNSPGQSPDGDDGIASATGQPPNRSDSSTPVSTYNGTIPVSPASALGPMPGEHQQQQQSAGGGGVMGGVPLALQPGMGYRPYSPGGSSAVTAASSASSEVGSSGGKVVRSVSGSQPPAEQGLGIRGMDGLGPAGGKGGAVELP</sequence>
<evidence type="ECO:0000256" key="1">
    <source>
        <dbReference type="SAM" id="MobiDB-lite"/>
    </source>
</evidence>
<feature type="compositionally biased region" description="Pro residues" evidence="1">
    <location>
        <begin position="388"/>
        <end position="404"/>
    </location>
</feature>
<dbReference type="RefSeq" id="XP_062646508.1">
    <property type="nucleotide sequence ID" value="XM_062791297.1"/>
</dbReference>
<comment type="caution">
    <text evidence="4">The sequence shown here is derived from an EMBL/GenBank/DDBJ whole genome shotgun (WGS) entry which is preliminary data.</text>
</comment>
<dbReference type="GeneID" id="87828066"/>
<feature type="signal peptide" evidence="3">
    <location>
        <begin position="1"/>
        <end position="20"/>
    </location>
</feature>
<keyword evidence="3" id="KW-0732">Signal</keyword>
<evidence type="ECO:0000313" key="5">
    <source>
        <dbReference type="Proteomes" id="UP001302602"/>
    </source>
</evidence>
<feature type="compositionally biased region" description="Gly residues" evidence="1">
    <location>
        <begin position="533"/>
        <end position="553"/>
    </location>
</feature>
<organism evidence="4 5">
    <name type="scientific">Parathielavia appendiculata</name>
    <dbReference type="NCBI Taxonomy" id="2587402"/>
    <lineage>
        <taxon>Eukaryota</taxon>
        <taxon>Fungi</taxon>
        <taxon>Dikarya</taxon>
        <taxon>Ascomycota</taxon>
        <taxon>Pezizomycotina</taxon>
        <taxon>Sordariomycetes</taxon>
        <taxon>Sordariomycetidae</taxon>
        <taxon>Sordariales</taxon>
        <taxon>Chaetomiaceae</taxon>
        <taxon>Parathielavia</taxon>
    </lineage>
</organism>
<feature type="chain" id="PRO_5043019857" evidence="3">
    <location>
        <begin position="21"/>
        <end position="553"/>
    </location>
</feature>
<feature type="region of interest" description="Disordered" evidence="1">
    <location>
        <begin position="171"/>
        <end position="257"/>
    </location>
</feature>